<dbReference type="SUPFAM" id="SSF57603">
    <property type="entry name" value="FnI-like domain"/>
    <property type="match status" value="1"/>
</dbReference>
<feature type="compositionally biased region" description="Basic and acidic residues" evidence="3">
    <location>
        <begin position="1524"/>
        <end position="1534"/>
    </location>
</feature>
<dbReference type="PROSITE" id="PS50184">
    <property type="entry name" value="VWFC_2"/>
    <property type="match status" value="1"/>
</dbReference>
<feature type="region of interest" description="Disordered" evidence="3">
    <location>
        <begin position="1508"/>
        <end position="1541"/>
    </location>
</feature>
<dbReference type="GO" id="GO:0007155">
    <property type="term" value="P:cell adhesion"/>
    <property type="evidence" value="ECO:0007669"/>
    <property type="project" value="TreeGrafter"/>
</dbReference>
<dbReference type="InterPro" id="IPR001007">
    <property type="entry name" value="VWF_dom"/>
</dbReference>
<dbReference type="SMART" id="SM00214">
    <property type="entry name" value="VWC"/>
    <property type="match status" value="7"/>
</dbReference>
<dbReference type="EMBL" id="NCKU01000940">
    <property type="protein sequence ID" value="RWS13599.1"/>
    <property type="molecule type" value="Genomic_DNA"/>
</dbReference>
<dbReference type="SMART" id="SM00217">
    <property type="entry name" value="WAP"/>
    <property type="match status" value="1"/>
</dbReference>
<dbReference type="OrthoDB" id="6022609at2759"/>
<dbReference type="PANTHER" id="PTHR11348">
    <property type="entry name" value="CONNECTIVE TISSUE GROWTH FACTOR-RELATED"/>
    <property type="match status" value="1"/>
</dbReference>
<feature type="domain" description="WAP" evidence="7">
    <location>
        <begin position="254"/>
        <end position="306"/>
    </location>
</feature>
<dbReference type="InterPro" id="IPR036116">
    <property type="entry name" value="FN3_sf"/>
</dbReference>
<evidence type="ECO:0000259" key="6">
    <source>
        <dbReference type="PROSITE" id="PS50853"/>
    </source>
</evidence>
<keyword evidence="2" id="KW-0732">Signal</keyword>
<keyword evidence="8" id="KW-0675">Receptor</keyword>
<dbReference type="InterPro" id="IPR013783">
    <property type="entry name" value="Ig-like_fold"/>
</dbReference>
<evidence type="ECO:0000313" key="9">
    <source>
        <dbReference type="EMBL" id="RWS13601.1"/>
    </source>
</evidence>
<dbReference type="Gene3D" id="2.60.40.10">
    <property type="entry name" value="Immunoglobulins"/>
    <property type="match status" value="3"/>
</dbReference>
<dbReference type="SUPFAM" id="SSF57256">
    <property type="entry name" value="Elafin-like"/>
    <property type="match status" value="1"/>
</dbReference>
<evidence type="ECO:0000259" key="7">
    <source>
        <dbReference type="PROSITE" id="PS51390"/>
    </source>
</evidence>
<proteinExistence type="predicted"/>
<dbReference type="InterPro" id="IPR036645">
    <property type="entry name" value="Elafin-like_sf"/>
</dbReference>
<evidence type="ECO:0000256" key="1">
    <source>
        <dbReference type="ARBA" id="ARBA00002878"/>
    </source>
</evidence>
<keyword evidence="4" id="KW-1133">Transmembrane helix</keyword>
<keyword evidence="4" id="KW-0472">Membrane</keyword>
<dbReference type="PANTHER" id="PTHR11348:SF34">
    <property type="entry name" value="EPIDERMAL CELL SURFACE RECEPTOR-RELATED"/>
    <property type="match status" value="1"/>
</dbReference>
<dbReference type="Gene3D" id="4.10.75.10">
    <property type="entry name" value="Elafin-like"/>
    <property type="match status" value="1"/>
</dbReference>
<gene>
    <name evidence="9" type="ORF">B4U79_03197</name>
    <name evidence="8" type="ORF">B4U79_07856</name>
</gene>
<evidence type="ECO:0000313" key="10">
    <source>
        <dbReference type="Proteomes" id="UP000285301"/>
    </source>
</evidence>
<dbReference type="InterPro" id="IPR008197">
    <property type="entry name" value="WAP_dom"/>
</dbReference>
<name>A0A3S3SCT4_9ACAR</name>
<evidence type="ECO:0000259" key="5">
    <source>
        <dbReference type="PROSITE" id="PS50184"/>
    </source>
</evidence>
<dbReference type="PROSITE" id="PS51390">
    <property type="entry name" value="WAP"/>
    <property type="match status" value="1"/>
</dbReference>
<dbReference type="GO" id="GO:0045597">
    <property type="term" value="P:positive regulation of cell differentiation"/>
    <property type="evidence" value="ECO:0007669"/>
    <property type="project" value="TreeGrafter"/>
</dbReference>
<dbReference type="GO" id="GO:0030414">
    <property type="term" value="F:peptidase inhibitor activity"/>
    <property type="evidence" value="ECO:0007669"/>
    <property type="project" value="InterPro"/>
</dbReference>
<feature type="domain" description="Fibronectin type-III" evidence="6">
    <location>
        <begin position="76"/>
        <end position="176"/>
    </location>
</feature>
<dbReference type="SMART" id="SM00060">
    <property type="entry name" value="FN3"/>
    <property type="match status" value="4"/>
</dbReference>
<dbReference type="Pfam" id="PF00041">
    <property type="entry name" value="fn3"/>
    <property type="match status" value="1"/>
</dbReference>
<evidence type="ECO:0000256" key="4">
    <source>
        <dbReference type="SAM" id="Phobius"/>
    </source>
</evidence>
<feature type="domain" description="Fibronectin type-III" evidence="6">
    <location>
        <begin position="1107"/>
        <end position="1210"/>
    </location>
</feature>
<reference evidence="8" key="2">
    <citation type="submission" date="2018-11" db="EMBL/GenBank/DDBJ databases">
        <title>Trombidioid mite genomics.</title>
        <authorList>
            <person name="Dong X."/>
        </authorList>
    </citation>
    <scope>NUCLEOTIDE SEQUENCE</scope>
    <source>
        <strain evidence="8">UoL-WK</strain>
    </source>
</reference>
<sequence>MSCVCTYNASISLAIGEKIHVGCEQTCICNANGKIDCKERCQYKSGAVRDGSCKEVPDENDPLCCVVYSCKHDDMSTTAPKVLVTQRSPTSLTIAWDDFKLPNYQSGYIVEYRPVVNYSSDEWIRIQANNTPFMTINELKPHSAYQIRVQVWDDVEAKKMLSGSGSEMITAFTEDGCYRNNKTYSVGQEFFEGCDLRCICRGADEGECSDRCPQPFFRAGTMKHDADCIEEPATEGDSCCAKCRNKPMQKVSQFSDKAGKCPKNVEENENDDSKMCAKECQHDHHCTGAKKCCRTNCGGTACLQPLATNVGNLCDLVRCGPNAFCEIQTGKCKCLANYTGDANDHKFGCRPDENNRKNLVCVYKNNTYNRGQEFFDGCEHKCICSEALEVECSPRCPFIVPKGGQLLVKEPLCTIIQDPKDSCCKTIACETKSSEPTTDVEKSNGTFNEESNTFADAISVEKPLIGAGCHHNGITYKTNESFTEGCESRCKCKPGAKLECKPRCPTFVGDSDKKFCQLMPDPDDPECCKIAVCDVREGARKDNPSIILDSAEPFNSSSAILRVILPKENVSNETQLELNYAKVDSEMTVENEKLKLNWIIKIINKDTIKSAANNGHEIRVDDLSPATEYFIKVVNLKDNSSSNTVVVRTYPKGIDSSFNGCFHGNKTYEVGEQFFDGCEYKCICREGGLRECEERCPVYIDTVGYENCEWGLAPDDNCCTVPICDKVPKLPKKPLIEPESEHFCAAKNGKIYTLDQTWEEGEGCLKKRCKCVQLSNGTVSENCKGGCATIPPSALKPTLECQKPEMVIPDDPCLCPYVVCNHNTNPINLPPTLPGSGRPNLPIVPPKSPKDHLFNKKMCEFKGRKIAIGEEFHDGCRAVCHCGTDTRVNCALIECPHHFGTHVSECLEWDIDPNFVPTPPECCPPPKCKNDGSCSFAGLRFPNFKQVPQNLLPCGTSCVCVNGNVTCENHCPSLTDIPPPNLPCPPSLAYRGYLPGDTCCMHWLCRGQERGAFCLHNGHRYKLGEQWDDPSPINGLSSKRRCQCKPSMNGLKPNVQCFPGQCPQITERHLRPTPECPIPVIVTPDDPVMCPYVVCNYSDEAVNNGKELENVSIVTLNSTTVRVRFTLPPLLVGLVGHAELHYTTDPLLPGNQWQVQKFARPKRLFDTPNIEYHLGNLQPDTDYFFQIRIIIEALQTGPESEVFKLHLPRLPTTTTLTTSTTTTTTTLPPMIMLDAHLNAKPMDASTMKVSWRAFEPQEKRLLDGVQILYKRVDLSDNDWSRTPIIHRDVNNFILRDLTPGASYLIDLYFKPAEYVSSNLKSTKSVTVLLPTKPKDEFDFTVSVDSANDVFVDSSRCIIHLKGVPHPVNKYINVVKISFKNIDSKNEQQITHIFKIPSNDGTIVVDGLQPTKRYKAWIDLFLANGRTITANAFDFTTKEGVKNEHKADDPATNEAEALRESSTTEAEIIRPYYVALTIVALFAIVTGIGFVAMLCVLLKTKSSAKAPITRAPSESAYDNPTYKTYDGERPVDEPIKNGTIPA</sequence>
<dbReference type="PROSITE" id="PS50853">
    <property type="entry name" value="FN3"/>
    <property type="match status" value="2"/>
</dbReference>
<dbReference type="EMBL" id="NCKU01000939">
    <property type="protein sequence ID" value="RWS13601.1"/>
    <property type="molecule type" value="Genomic_DNA"/>
</dbReference>
<reference evidence="8 10" key="1">
    <citation type="journal article" date="2018" name="Gigascience">
        <title>Genomes of trombidid mites reveal novel predicted allergens and laterally-transferred genes associated with secondary metabolism.</title>
        <authorList>
            <person name="Dong X."/>
            <person name="Chaisiri K."/>
            <person name="Xia D."/>
            <person name="Armstrong S.D."/>
            <person name="Fang Y."/>
            <person name="Donnelly M.J."/>
            <person name="Kadowaki T."/>
            <person name="McGarry J.W."/>
            <person name="Darby A.C."/>
            <person name="Makepeace B.L."/>
        </authorList>
    </citation>
    <scope>NUCLEOTIDE SEQUENCE [LARGE SCALE GENOMIC DNA]</scope>
    <source>
        <strain evidence="8">UoL-WK</strain>
    </source>
</reference>
<dbReference type="Proteomes" id="UP000285301">
    <property type="component" value="Unassembled WGS sequence"/>
</dbReference>
<accession>A0A3S3SCT4</accession>
<keyword evidence="4" id="KW-0812">Transmembrane</keyword>
<evidence type="ECO:0000256" key="3">
    <source>
        <dbReference type="SAM" id="MobiDB-lite"/>
    </source>
</evidence>
<dbReference type="InterPro" id="IPR050941">
    <property type="entry name" value="CCN"/>
</dbReference>
<evidence type="ECO:0000256" key="2">
    <source>
        <dbReference type="ARBA" id="ARBA00022729"/>
    </source>
</evidence>
<dbReference type="Pfam" id="PF00095">
    <property type="entry name" value="WAP"/>
    <property type="match status" value="1"/>
</dbReference>
<organism evidence="8 10">
    <name type="scientific">Dinothrombium tinctorium</name>
    <dbReference type="NCBI Taxonomy" id="1965070"/>
    <lineage>
        <taxon>Eukaryota</taxon>
        <taxon>Metazoa</taxon>
        <taxon>Ecdysozoa</taxon>
        <taxon>Arthropoda</taxon>
        <taxon>Chelicerata</taxon>
        <taxon>Arachnida</taxon>
        <taxon>Acari</taxon>
        <taxon>Acariformes</taxon>
        <taxon>Trombidiformes</taxon>
        <taxon>Prostigmata</taxon>
        <taxon>Anystina</taxon>
        <taxon>Parasitengona</taxon>
        <taxon>Trombidioidea</taxon>
        <taxon>Trombidiidae</taxon>
        <taxon>Dinothrombium</taxon>
    </lineage>
</organism>
<dbReference type="SUPFAM" id="SSF49265">
    <property type="entry name" value="Fibronectin type III"/>
    <property type="match status" value="2"/>
</dbReference>
<dbReference type="STRING" id="1965070.A0A3S3SCT4"/>
<protein>
    <submittedName>
        <fullName evidence="8">Epidermal cell surface receptor-like protein</fullName>
    </submittedName>
</protein>
<dbReference type="CDD" id="cd00063">
    <property type="entry name" value="FN3"/>
    <property type="match status" value="3"/>
</dbReference>
<feature type="transmembrane region" description="Helical" evidence="4">
    <location>
        <begin position="1471"/>
        <end position="1497"/>
    </location>
</feature>
<dbReference type="GO" id="GO:0005615">
    <property type="term" value="C:extracellular space"/>
    <property type="evidence" value="ECO:0007669"/>
    <property type="project" value="TreeGrafter"/>
</dbReference>
<comment type="caution">
    <text evidence="8">The sequence shown here is derived from an EMBL/GenBank/DDBJ whole genome shotgun (WGS) entry which is preliminary data.</text>
</comment>
<dbReference type="GO" id="GO:0005178">
    <property type="term" value="F:integrin binding"/>
    <property type="evidence" value="ECO:0007669"/>
    <property type="project" value="TreeGrafter"/>
</dbReference>
<feature type="domain" description="VWFC" evidence="5">
    <location>
        <begin position="467"/>
        <end position="534"/>
    </location>
</feature>
<comment type="function">
    <text evidence="1">Has antibacterial activity.</text>
</comment>
<dbReference type="InterPro" id="IPR003961">
    <property type="entry name" value="FN3_dom"/>
</dbReference>
<evidence type="ECO:0000313" key="8">
    <source>
        <dbReference type="EMBL" id="RWS13599.1"/>
    </source>
</evidence>
<keyword evidence="10" id="KW-1185">Reference proteome</keyword>